<proteinExistence type="predicted"/>
<dbReference type="InterPro" id="IPR013057">
    <property type="entry name" value="AA_transpt_TM"/>
</dbReference>
<evidence type="ECO:0000256" key="1">
    <source>
        <dbReference type="ARBA" id="ARBA00004141"/>
    </source>
</evidence>
<keyword evidence="3 5" id="KW-1133">Transmembrane helix</keyword>
<keyword evidence="8" id="KW-1185">Reference proteome</keyword>
<accession>A0ABQ9J194</accession>
<dbReference type="Proteomes" id="UP001162164">
    <property type="component" value="Unassembled WGS sequence"/>
</dbReference>
<feature type="transmembrane region" description="Helical" evidence="5">
    <location>
        <begin position="117"/>
        <end position="137"/>
    </location>
</feature>
<dbReference type="EMBL" id="JAPWTJ010001562">
    <property type="protein sequence ID" value="KAJ8970843.1"/>
    <property type="molecule type" value="Genomic_DNA"/>
</dbReference>
<name>A0ABQ9J194_9CUCU</name>
<feature type="transmembrane region" description="Helical" evidence="5">
    <location>
        <begin position="149"/>
        <end position="172"/>
    </location>
</feature>
<evidence type="ECO:0000313" key="7">
    <source>
        <dbReference type="EMBL" id="KAJ8970843.1"/>
    </source>
</evidence>
<comment type="subcellular location">
    <subcellularLocation>
        <location evidence="1">Membrane</location>
        <topology evidence="1">Multi-pass membrane protein</topology>
    </subcellularLocation>
</comment>
<feature type="transmembrane region" description="Helical" evidence="5">
    <location>
        <begin position="47"/>
        <end position="69"/>
    </location>
</feature>
<evidence type="ECO:0000256" key="5">
    <source>
        <dbReference type="SAM" id="Phobius"/>
    </source>
</evidence>
<comment type="caution">
    <text evidence="7">The sequence shown here is derived from an EMBL/GenBank/DDBJ whole genome shotgun (WGS) entry which is preliminary data.</text>
</comment>
<evidence type="ECO:0000256" key="3">
    <source>
        <dbReference type="ARBA" id="ARBA00022989"/>
    </source>
</evidence>
<keyword evidence="4 5" id="KW-0472">Membrane</keyword>
<organism evidence="7 8">
    <name type="scientific">Molorchus minor</name>
    <dbReference type="NCBI Taxonomy" id="1323400"/>
    <lineage>
        <taxon>Eukaryota</taxon>
        <taxon>Metazoa</taxon>
        <taxon>Ecdysozoa</taxon>
        <taxon>Arthropoda</taxon>
        <taxon>Hexapoda</taxon>
        <taxon>Insecta</taxon>
        <taxon>Pterygota</taxon>
        <taxon>Neoptera</taxon>
        <taxon>Endopterygota</taxon>
        <taxon>Coleoptera</taxon>
        <taxon>Polyphaga</taxon>
        <taxon>Cucujiformia</taxon>
        <taxon>Chrysomeloidea</taxon>
        <taxon>Cerambycidae</taxon>
        <taxon>Lamiinae</taxon>
        <taxon>Monochamini</taxon>
        <taxon>Molorchus</taxon>
    </lineage>
</organism>
<feature type="transmembrane region" description="Helical" evidence="5">
    <location>
        <begin position="90"/>
        <end position="111"/>
    </location>
</feature>
<feature type="transmembrane region" description="Helical" evidence="5">
    <location>
        <begin position="7"/>
        <end position="27"/>
    </location>
</feature>
<protein>
    <recommendedName>
        <fullName evidence="6">Amino acid transporter transmembrane domain-containing protein</fullName>
    </recommendedName>
</protein>
<gene>
    <name evidence="7" type="ORF">NQ317_019115</name>
</gene>
<evidence type="ECO:0000256" key="4">
    <source>
        <dbReference type="ARBA" id="ARBA00023136"/>
    </source>
</evidence>
<dbReference type="PANTHER" id="PTHR22950">
    <property type="entry name" value="AMINO ACID TRANSPORTER"/>
    <property type="match status" value="1"/>
</dbReference>
<dbReference type="PANTHER" id="PTHR22950:SF494">
    <property type="entry name" value="GH04538P"/>
    <property type="match status" value="1"/>
</dbReference>
<sequence length="177" mass="19701">MSGVLNIAMTLVIALYTTIGIFGYVRYGEYTQATITKNLPSDEIPAQVVQVSISMAVFFTFMLQFYVPIDITWRRLKDRIPEKRHNLSQILLRTCAVVFVTGIAAAAGHHLDSLIDLVGAIFLSTLGLLVPALIDIVGNWNEWGALKWLLYKDIVIIGLSLFGLFSGSYYAILNMIK</sequence>
<keyword evidence="2 5" id="KW-0812">Transmembrane</keyword>
<evidence type="ECO:0000313" key="8">
    <source>
        <dbReference type="Proteomes" id="UP001162164"/>
    </source>
</evidence>
<evidence type="ECO:0000256" key="2">
    <source>
        <dbReference type="ARBA" id="ARBA00022692"/>
    </source>
</evidence>
<dbReference type="Pfam" id="PF01490">
    <property type="entry name" value="Aa_trans"/>
    <property type="match status" value="1"/>
</dbReference>
<reference evidence="7" key="1">
    <citation type="journal article" date="2023" name="Insect Mol. Biol.">
        <title>Genome sequencing provides insights into the evolution of gene families encoding plant cell wall-degrading enzymes in longhorned beetles.</title>
        <authorList>
            <person name="Shin N.R."/>
            <person name="Okamura Y."/>
            <person name="Kirsch R."/>
            <person name="Pauchet Y."/>
        </authorList>
    </citation>
    <scope>NUCLEOTIDE SEQUENCE</scope>
    <source>
        <strain evidence="7">MMC_N1</strain>
    </source>
</reference>
<evidence type="ECO:0000259" key="6">
    <source>
        <dbReference type="Pfam" id="PF01490"/>
    </source>
</evidence>
<feature type="domain" description="Amino acid transporter transmembrane" evidence="6">
    <location>
        <begin position="1"/>
        <end position="172"/>
    </location>
</feature>